<feature type="compositionally biased region" description="Basic and acidic residues" evidence="1">
    <location>
        <begin position="737"/>
        <end position="754"/>
    </location>
</feature>
<proteinExistence type="predicted"/>
<dbReference type="Proteomes" id="UP000735302">
    <property type="component" value="Unassembled WGS sequence"/>
</dbReference>
<gene>
    <name evidence="2" type="ORF">PoB_005445100</name>
</gene>
<reference evidence="2 3" key="1">
    <citation type="journal article" date="2021" name="Elife">
        <title>Chloroplast acquisition without the gene transfer in kleptoplastic sea slugs, Plakobranchus ocellatus.</title>
        <authorList>
            <person name="Maeda T."/>
            <person name="Takahashi S."/>
            <person name="Yoshida T."/>
            <person name="Shimamura S."/>
            <person name="Takaki Y."/>
            <person name="Nagai Y."/>
            <person name="Toyoda A."/>
            <person name="Suzuki Y."/>
            <person name="Arimoto A."/>
            <person name="Ishii H."/>
            <person name="Satoh N."/>
            <person name="Nishiyama T."/>
            <person name="Hasebe M."/>
            <person name="Maruyama T."/>
            <person name="Minagawa J."/>
            <person name="Obokata J."/>
            <person name="Shigenobu S."/>
        </authorList>
    </citation>
    <scope>NUCLEOTIDE SEQUENCE [LARGE SCALE GENOMIC DNA]</scope>
</reference>
<evidence type="ECO:0000313" key="3">
    <source>
        <dbReference type="Proteomes" id="UP000735302"/>
    </source>
</evidence>
<keyword evidence="3" id="KW-1185">Reference proteome</keyword>
<evidence type="ECO:0000256" key="1">
    <source>
        <dbReference type="SAM" id="MobiDB-lite"/>
    </source>
</evidence>
<comment type="caution">
    <text evidence="2">The sequence shown here is derived from an EMBL/GenBank/DDBJ whole genome shotgun (WGS) entry which is preliminary data.</text>
</comment>
<feature type="compositionally biased region" description="Polar residues" evidence="1">
    <location>
        <begin position="385"/>
        <end position="394"/>
    </location>
</feature>
<feature type="region of interest" description="Disordered" evidence="1">
    <location>
        <begin position="38"/>
        <end position="80"/>
    </location>
</feature>
<feature type="compositionally biased region" description="Basic and acidic residues" evidence="1">
    <location>
        <begin position="49"/>
        <end position="64"/>
    </location>
</feature>
<sequence length="816" mass="88649">MAATTGAVPRFQFSRSNTTVGHHDNILGSVPMPKSAASATAAMESNDGLARHQHDPKAKKDKTNSFKRHLAAARNSRNDETIRRKMAMLKEQKRTAAGGRYPNGAKTPIQRDMEAEAKSRVESELGRPVSSNEWPFVYFVVSVDQMPQQIVNGEEGGDGTARSMQTARQRQRFLVSRRRKIQEARQETERIREANIDMGLRLEPIKPQAQLLEHQNHLQRMRTRPSLTKHPPTPVSSVGSKHEFHFLNSHDDLSDIETRRSIGMIITDTLNEAGLGPRGGVVGGGGGGATGRSTGSRHCPVSTLELPEISAGTKRRALGTSPYRNRDDGGERKMVTFADGLPVIKGNRISVLGVKPVDPNASHSASASCSTSLVAKSGASPRAGETNTESSGGSFLQPPWSAPLSLRSLNSYTSKSRLYTPMALPKIDIVSEIYDELIVKTIQNYLMVEGYSQEKFHQLRQTILARLSATYPHLVKHKAWRQEPSGADGQGSPTRESSTAVPGTATGMAPAATVTGTGDLSARQRFLRSGTLPSRLGQSSDELVLTSSDNFSTYDHNVRPVKLCPFFYPGTPGVQHQVDLGLGEGWVSLGGGIGGGNRASTFHVPRSPFMSIDGRTMTITPRCSPQSFQLGTGPNQGSTVIPRLEGLQAPDPDFIMAGWTPPPNKLPSTLEEEPSALKTCPAVEECRDDGLGNTESAIKDTPYKREENRTEANHNQRLSSNIEETNDSSGKNLEGSGSEKDREDNMKCQEKENESNGNENAGEKDKDESCNGENLKKEEQQIKETPEHGETNEADKIEGASDEKLGSSLSASVKEE</sequence>
<feature type="compositionally biased region" description="Low complexity" evidence="1">
    <location>
        <begin position="361"/>
        <end position="375"/>
    </location>
</feature>
<feature type="compositionally biased region" description="Polar residues" evidence="1">
    <location>
        <begin position="807"/>
        <end position="816"/>
    </location>
</feature>
<feature type="compositionally biased region" description="Basic and acidic residues" evidence="1">
    <location>
        <begin position="697"/>
        <end position="714"/>
    </location>
</feature>
<feature type="region of interest" description="Disordered" evidence="1">
    <location>
        <begin position="479"/>
        <end position="515"/>
    </location>
</feature>
<organism evidence="2 3">
    <name type="scientific">Plakobranchus ocellatus</name>
    <dbReference type="NCBI Taxonomy" id="259542"/>
    <lineage>
        <taxon>Eukaryota</taxon>
        <taxon>Metazoa</taxon>
        <taxon>Spiralia</taxon>
        <taxon>Lophotrochozoa</taxon>
        <taxon>Mollusca</taxon>
        <taxon>Gastropoda</taxon>
        <taxon>Heterobranchia</taxon>
        <taxon>Euthyneura</taxon>
        <taxon>Panpulmonata</taxon>
        <taxon>Sacoglossa</taxon>
        <taxon>Placobranchoidea</taxon>
        <taxon>Plakobranchidae</taxon>
        <taxon>Plakobranchus</taxon>
    </lineage>
</organism>
<feature type="compositionally biased region" description="Basic and acidic residues" evidence="1">
    <location>
        <begin position="761"/>
        <end position="805"/>
    </location>
</feature>
<feature type="compositionally biased region" description="Polar residues" evidence="1">
    <location>
        <begin position="715"/>
        <end position="731"/>
    </location>
</feature>
<protein>
    <submittedName>
        <fullName evidence="2">Uncharacterized protein</fullName>
    </submittedName>
</protein>
<name>A0AAV4C9F5_9GAST</name>
<dbReference type="AlphaFoldDB" id="A0AAV4C9F5"/>
<feature type="compositionally biased region" description="Low complexity" evidence="1">
    <location>
        <begin position="499"/>
        <end position="515"/>
    </location>
</feature>
<dbReference type="EMBL" id="BLXT01005980">
    <property type="protein sequence ID" value="GFO27946.1"/>
    <property type="molecule type" value="Genomic_DNA"/>
</dbReference>
<accession>A0AAV4C9F5</accession>
<feature type="region of interest" description="Disordered" evidence="1">
    <location>
        <begin position="686"/>
        <end position="816"/>
    </location>
</feature>
<feature type="region of interest" description="Disordered" evidence="1">
    <location>
        <begin position="359"/>
        <end position="397"/>
    </location>
</feature>
<evidence type="ECO:0000313" key="2">
    <source>
        <dbReference type="EMBL" id="GFO27946.1"/>
    </source>
</evidence>